<dbReference type="EMBL" id="SWJQ01000009">
    <property type="protein sequence ID" value="TRZ26572.1"/>
    <property type="molecule type" value="Genomic_DNA"/>
</dbReference>
<proteinExistence type="predicted"/>
<organism evidence="1 2">
    <name type="scientific">Zosterops borbonicus</name>
    <dbReference type="NCBI Taxonomy" id="364589"/>
    <lineage>
        <taxon>Eukaryota</taxon>
        <taxon>Metazoa</taxon>
        <taxon>Chordata</taxon>
        <taxon>Craniata</taxon>
        <taxon>Vertebrata</taxon>
        <taxon>Euteleostomi</taxon>
        <taxon>Archelosauria</taxon>
        <taxon>Archosauria</taxon>
        <taxon>Dinosauria</taxon>
        <taxon>Saurischia</taxon>
        <taxon>Theropoda</taxon>
        <taxon>Coelurosauria</taxon>
        <taxon>Aves</taxon>
        <taxon>Neognathae</taxon>
        <taxon>Neoaves</taxon>
        <taxon>Telluraves</taxon>
        <taxon>Australaves</taxon>
        <taxon>Passeriformes</taxon>
        <taxon>Sylvioidea</taxon>
        <taxon>Zosteropidae</taxon>
        <taxon>Zosterops</taxon>
    </lineage>
</organism>
<comment type="caution">
    <text evidence="1">The sequence shown here is derived from an EMBL/GenBank/DDBJ whole genome shotgun (WGS) entry which is preliminary data.</text>
</comment>
<reference evidence="1" key="1">
    <citation type="submission" date="2019-04" db="EMBL/GenBank/DDBJ databases">
        <title>Genome assembly of Zosterops borbonicus 15179.</title>
        <authorList>
            <person name="Leroy T."/>
            <person name="Anselmetti Y."/>
            <person name="Tilak M.-K."/>
            <person name="Nabholz B."/>
        </authorList>
    </citation>
    <scope>NUCLEOTIDE SEQUENCE</scope>
    <source>
        <strain evidence="1">HGM_15179</strain>
        <tissue evidence="1">Muscle</tissue>
    </source>
</reference>
<keyword evidence="2" id="KW-1185">Reference proteome</keyword>
<protein>
    <submittedName>
        <fullName evidence="1">Uncharacterized protein</fullName>
    </submittedName>
</protein>
<dbReference type="Proteomes" id="UP000796761">
    <property type="component" value="Unassembled WGS sequence"/>
</dbReference>
<gene>
    <name evidence="1" type="ORF">HGM15179_000513</name>
</gene>
<accession>A0A8K1GYV1</accession>
<evidence type="ECO:0000313" key="1">
    <source>
        <dbReference type="EMBL" id="TRZ26572.1"/>
    </source>
</evidence>
<evidence type="ECO:0000313" key="2">
    <source>
        <dbReference type="Proteomes" id="UP000796761"/>
    </source>
</evidence>
<name>A0A8K1GYV1_9PASS</name>
<sequence length="82" mass="9383">MEQETWKTVSTVKPEKILHGISYQYFAKEINVMSFSLHRVKQRFRKVTELAIALSPQPVDGISNKGNFVDDNPVLLSTVQFT</sequence>
<dbReference type="AlphaFoldDB" id="A0A8K1GYV1"/>